<reference evidence="9 10" key="1">
    <citation type="submission" date="2015-03" db="EMBL/GenBank/DDBJ databases">
        <title>Genomics and transcriptomics of the oil-accumulating basidiomycete yeast T. oleaginosus allow insights into substrate utilization and the diverse evolutionary trajectories of mating systems in fungi.</title>
        <authorList>
            <consortium name="DOE Joint Genome Institute"/>
            <person name="Kourist R."/>
            <person name="Kracht O."/>
            <person name="Bracharz F."/>
            <person name="Lipzen A."/>
            <person name="Nolan M."/>
            <person name="Ohm R."/>
            <person name="Grigoriev I."/>
            <person name="Sun S."/>
            <person name="Heitman J."/>
            <person name="Bruck T."/>
            <person name="Nowrousian M."/>
        </authorList>
    </citation>
    <scope>NUCLEOTIDE SEQUENCE [LARGE SCALE GENOMIC DNA]</scope>
    <source>
        <strain evidence="9 10">IBC0246</strain>
    </source>
</reference>
<dbReference type="InterPro" id="IPR027640">
    <property type="entry name" value="Kinesin-like_fam"/>
</dbReference>
<dbReference type="InterPro" id="IPR027417">
    <property type="entry name" value="P-loop_NTPase"/>
</dbReference>
<dbReference type="OrthoDB" id="3176171at2759"/>
<evidence type="ECO:0000313" key="9">
    <source>
        <dbReference type="EMBL" id="KLT45454.1"/>
    </source>
</evidence>
<dbReference type="GO" id="GO:0008017">
    <property type="term" value="F:microtubule binding"/>
    <property type="evidence" value="ECO:0007669"/>
    <property type="project" value="InterPro"/>
</dbReference>
<dbReference type="PROSITE" id="PS50067">
    <property type="entry name" value="KINESIN_MOTOR_2"/>
    <property type="match status" value="1"/>
</dbReference>
<feature type="compositionally biased region" description="Low complexity" evidence="7">
    <location>
        <begin position="46"/>
        <end position="71"/>
    </location>
</feature>
<evidence type="ECO:0000256" key="2">
    <source>
        <dbReference type="ARBA" id="ARBA00022840"/>
    </source>
</evidence>
<dbReference type="PROSITE" id="PS00411">
    <property type="entry name" value="KINESIN_MOTOR_1"/>
    <property type="match status" value="1"/>
</dbReference>
<dbReference type="GO" id="GO:0005524">
    <property type="term" value="F:ATP binding"/>
    <property type="evidence" value="ECO:0007669"/>
    <property type="project" value="UniProtKB-UniRule"/>
</dbReference>
<accession>A0A0J1BBT0</accession>
<dbReference type="PRINTS" id="PR00380">
    <property type="entry name" value="KINESINHEAVY"/>
</dbReference>
<dbReference type="InterPro" id="IPR001752">
    <property type="entry name" value="Kinesin_motor_dom"/>
</dbReference>
<feature type="region of interest" description="Disordered" evidence="7">
    <location>
        <begin position="20"/>
        <end position="75"/>
    </location>
</feature>
<evidence type="ECO:0000256" key="3">
    <source>
        <dbReference type="ARBA" id="ARBA00023054"/>
    </source>
</evidence>
<evidence type="ECO:0000256" key="6">
    <source>
        <dbReference type="SAM" id="Coils"/>
    </source>
</evidence>
<dbReference type="Gene3D" id="1.10.287.1490">
    <property type="match status" value="1"/>
</dbReference>
<dbReference type="Pfam" id="PF00225">
    <property type="entry name" value="Kinesin"/>
    <property type="match status" value="1"/>
</dbReference>
<gene>
    <name evidence="9" type="ORF">CC85DRAFT_310559</name>
</gene>
<feature type="coiled-coil region" evidence="6">
    <location>
        <begin position="1082"/>
        <end position="1144"/>
    </location>
</feature>
<keyword evidence="2 5" id="KW-0067">ATP-binding</keyword>
<comment type="similarity">
    <text evidence="5">Belongs to the TRAFAC class myosin-kinesin ATPase superfamily. Kinesin family.</text>
</comment>
<feature type="coiled-coil region" evidence="6">
    <location>
        <begin position="432"/>
        <end position="492"/>
    </location>
</feature>
<feature type="region of interest" description="Disordered" evidence="7">
    <location>
        <begin position="1338"/>
        <end position="1363"/>
    </location>
</feature>
<dbReference type="EMBL" id="KQ087181">
    <property type="protein sequence ID" value="KLT45454.1"/>
    <property type="molecule type" value="Genomic_DNA"/>
</dbReference>
<feature type="coiled-coil region" evidence="6">
    <location>
        <begin position="1447"/>
        <end position="1515"/>
    </location>
</feature>
<dbReference type="InterPro" id="IPR036961">
    <property type="entry name" value="Kinesin_motor_dom_sf"/>
</dbReference>
<proteinExistence type="inferred from homology"/>
<evidence type="ECO:0000256" key="7">
    <source>
        <dbReference type="SAM" id="MobiDB-lite"/>
    </source>
</evidence>
<dbReference type="GO" id="GO:0003777">
    <property type="term" value="F:microtubule motor activity"/>
    <property type="evidence" value="ECO:0007669"/>
    <property type="project" value="InterPro"/>
</dbReference>
<dbReference type="InterPro" id="IPR019821">
    <property type="entry name" value="Kinesin_motor_CS"/>
</dbReference>
<organism evidence="9 10">
    <name type="scientific">Cutaneotrichosporon oleaginosum</name>
    <dbReference type="NCBI Taxonomy" id="879819"/>
    <lineage>
        <taxon>Eukaryota</taxon>
        <taxon>Fungi</taxon>
        <taxon>Dikarya</taxon>
        <taxon>Basidiomycota</taxon>
        <taxon>Agaricomycotina</taxon>
        <taxon>Tremellomycetes</taxon>
        <taxon>Trichosporonales</taxon>
        <taxon>Trichosporonaceae</taxon>
        <taxon>Cutaneotrichosporon</taxon>
    </lineage>
</organism>
<feature type="coiled-coil region" evidence="6">
    <location>
        <begin position="1211"/>
        <end position="1308"/>
    </location>
</feature>
<dbReference type="Gene3D" id="3.40.850.10">
    <property type="entry name" value="Kinesin motor domain"/>
    <property type="match status" value="1"/>
</dbReference>
<dbReference type="SMART" id="SM00129">
    <property type="entry name" value="KISc"/>
    <property type="match status" value="1"/>
</dbReference>
<keyword evidence="1 5" id="KW-0547">Nucleotide-binding</keyword>
<evidence type="ECO:0000256" key="5">
    <source>
        <dbReference type="PROSITE-ProRule" id="PRU00283"/>
    </source>
</evidence>
<feature type="compositionally biased region" description="Basic and acidic residues" evidence="7">
    <location>
        <begin position="1734"/>
        <end position="1752"/>
    </location>
</feature>
<feature type="region of interest" description="Disordered" evidence="7">
    <location>
        <begin position="794"/>
        <end position="813"/>
    </location>
</feature>
<dbReference type="Proteomes" id="UP000053611">
    <property type="component" value="Unassembled WGS sequence"/>
</dbReference>
<feature type="coiled-coil region" evidence="6">
    <location>
        <begin position="822"/>
        <end position="909"/>
    </location>
</feature>
<dbReference type="PANTHER" id="PTHR47968">
    <property type="entry name" value="CENTROMERE PROTEIN E"/>
    <property type="match status" value="1"/>
</dbReference>
<evidence type="ECO:0000256" key="1">
    <source>
        <dbReference type="ARBA" id="ARBA00022741"/>
    </source>
</evidence>
<keyword evidence="4 5" id="KW-0505">Motor protein</keyword>
<dbReference type="SUPFAM" id="SSF52540">
    <property type="entry name" value="P-loop containing nucleoside triphosphate hydrolases"/>
    <property type="match status" value="1"/>
</dbReference>
<name>A0A0J1BBT0_9TREE</name>
<evidence type="ECO:0000259" key="8">
    <source>
        <dbReference type="PROSITE" id="PS50067"/>
    </source>
</evidence>
<dbReference type="GO" id="GO:0007018">
    <property type="term" value="P:microtubule-based movement"/>
    <property type="evidence" value="ECO:0007669"/>
    <property type="project" value="InterPro"/>
</dbReference>
<feature type="domain" description="Kinesin motor" evidence="8">
    <location>
        <begin position="80"/>
        <end position="415"/>
    </location>
</feature>
<feature type="region of interest" description="Disordered" evidence="7">
    <location>
        <begin position="1723"/>
        <end position="1761"/>
    </location>
</feature>
<protein>
    <submittedName>
        <fullName evidence="9">Kinesin-domain-containing protein</fullName>
    </submittedName>
</protein>
<feature type="compositionally biased region" description="Basic and acidic residues" evidence="7">
    <location>
        <begin position="1624"/>
        <end position="1634"/>
    </location>
</feature>
<dbReference type="STRING" id="879819.A0A0J1BBT0"/>
<keyword evidence="10" id="KW-1185">Reference proteome</keyword>
<sequence>MSESPSTPRRKIVNTIAVPAPRSAKKARSTLQDRLAGVAAGATRIPRPSCTSSSVSSGSTPLSIPSTPGPSRELSKSSDKVIVCVRIKPTTSPFALHAYEVTPNSLSLSDTHPNVLRRGGKAGREAEYTYNFDTLVQFPTRTPELYKDKIAPLVQQAMNGFNSTVFAYGQTGSGKSHTMSGTRTELGIIPCAVDGIFDAITDDPERAFLLRVSYLEIYNEGIRDLLCPKRGDEAKVPTIKTAKGKDGQGKVFVDPLQEKIVSTPQDVVEILSLGNRNRKTGATDWNERSSRSHAVFTITIESRPRDGDGHDEVRVSRLTLIDLAGSEKAVSNVERRGEGKHINQSLLALREVVHKLTDTGKRGHIPFRNSKLTHLLENVLGGDSNICVICTMSSEEEHCAETLETLKFAGRCSQVETKAQKNILHGSDLAVIRAKDREIAELKAQLESLASSARSPQGSILNPQMSGLADELAAMQARKDKLAEQLSKLNSEILTSELPRSRAGLPMEQPRKRRPRISDFTSLTAASSGIGLGLGLPGTPKKQIDRRAVSTMVRVADSLYDDDSDSSFVDNAIETLDPSKAFDHDITIASLRRTIASRDGDIAKQAHDLRAALAEAGELSKIRDELAAAKAELNDATVEHTRKLADAQESFGTAQLALETTLAEKSSRVEELEANIVELSQSHAKSSAEVQAQLANVQAELQAATSERDERLKEIDELKAAHSAEITKIKESIKALRAKADENAARVAELEDVRAQLQSSLKAVEEERDSVRSDHANVQREAEQAKLDLEAYQTASAGRESEAMASFKSQLDGEREARSKAEIALEEAAKAANARASEAAEEKARLENELGEASARLEEATKAKLEVEARIADADAAAKQAALHAAARHDELTAKVNSLTAEGEEHRQAGQDLEVQLGALTAQLEAKCDEHETLARQLADVQGRLESKIASADEISCGLEESKAALEARGAELAAALAERDEAKAALEAAKAAHDMAAADLNTRLEETIRARDEVKAALEAKTAAHDEVSATLAALQTKLDSKAQVLDDATKAHDDIKTKLEAATALNNERAKELADILVQLEAKTAAHTEVEAALEATQAELATKSSALKEATTASQSLTAQLEEKREALAKTQAELATTMDELSSKSSALEEAAATSKSLMEDLASTSKARTEFEAQLGITNAELEDKTASLATATAEIDSLRAGADIAASIRTDLEEHRALLETEKAERAKLAEAHASATTRGEALVKEVEETKAALAVEREARKASDERIAALEAELATSKKEREALSAELTASKTERDDIKAQLTTATTHSSELQGKLDKMDKDLGEVRGHLDVARASSASNESENRTERERLMSEAEAHKRAVAAAEIRLASFTADSTLKHSDLAEEVAKARSSAEDATRKPGEHKAAAARMKESLVAAEAQRSKAMEGLKADLATVKAGKKTAEASAAKANADLAAAKQSLSEATAEIATIKAKLAQEKRSDALDKELTLARSEYDAMKARCERLADELLTASAHANGNSSPTKRGFTSLSASGSVPSLLSSAGSAALRGAGMHPVNGGWASSPAAVELSRLDKVVEAQKAVIEEQRAKISFWALELDKQNEAVRLLSADLENCTCGERERERDSRGHLRASLSMSSVPSPSKENLSPAPAAYASARSRGHISSSFAARNLAMPTAPSAYQYMPGSPSPLPMHPSQFSNSRKHRRVTLEHDINRLQEGGRVSSIKNVFDRDEPPSPTRPRAERVGSRHTSVRRG</sequence>
<evidence type="ECO:0000256" key="4">
    <source>
        <dbReference type="ARBA" id="ARBA00023175"/>
    </source>
</evidence>
<feature type="region of interest" description="Disordered" evidence="7">
    <location>
        <begin position="1624"/>
        <end position="1659"/>
    </location>
</feature>
<feature type="compositionally biased region" description="Basic and acidic residues" evidence="7">
    <location>
        <begin position="1349"/>
        <end position="1363"/>
    </location>
</feature>
<keyword evidence="3 6" id="KW-0175">Coiled coil</keyword>
<evidence type="ECO:0000313" key="10">
    <source>
        <dbReference type="Proteomes" id="UP000053611"/>
    </source>
</evidence>
<feature type="compositionally biased region" description="Low complexity" evidence="7">
    <location>
        <begin position="1639"/>
        <end position="1659"/>
    </location>
</feature>
<dbReference type="Gene3D" id="6.10.250.3110">
    <property type="match status" value="1"/>
</dbReference>
<dbReference type="PANTHER" id="PTHR47968:SF75">
    <property type="entry name" value="CENTROMERE-ASSOCIATED PROTEIN E"/>
    <property type="match status" value="1"/>
</dbReference>
<feature type="coiled-coil region" evidence="6">
    <location>
        <begin position="973"/>
        <end position="1018"/>
    </location>
</feature>
<feature type="binding site" evidence="5">
    <location>
        <begin position="169"/>
        <end position="176"/>
    </location>
    <ligand>
        <name>ATP</name>
        <dbReference type="ChEBI" id="CHEBI:30616"/>
    </ligand>
</feature>